<organism evidence="1 2">
    <name type="scientific">Campylobacter vicugnae</name>
    <dbReference type="NCBI Taxonomy" id="1660076"/>
    <lineage>
        <taxon>Bacteria</taxon>
        <taxon>Pseudomonadati</taxon>
        <taxon>Campylobacterota</taxon>
        <taxon>Epsilonproteobacteria</taxon>
        <taxon>Campylobacterales</taxon>
        <taxon>Campylobacteraceae</taxon>
        <taxon>Campylobacter</taxon>
    </lineage>
</organism>
<dbReference type="OrthoDB" id="1034760at2"/>
<sequence>MGYRPHLIETYIVEYGKVLNCENWDTQDFIDFLYVAEIEACHNSFEDTDKVYININNLLSIPLEKRIKKFKKAYSKANLELSLEEYIENIEDLYEATQFPDVKKGKK</sequence>
<evidence type="ECO:0000313" key="2">
    <source>
        <dbReference type="Proteomes" id="UP000194265"/>
    </source>
</evidence>
<accession>A0A1X9T2F4</accession>
<dbReference type="Proteomes" id="UP000194265">
    <property type="component" value="Chromosome"/>
</dbReference>
<evidence type="ECO:0000313" key="1">
    <source>
        <dbReference type="EMBL" id="ARR02707.1"/>
    </source>
</evidence>
<reference evidence="1 2" key="1">
    <citation type="journal article" date="2017" name="Genome Biol. Evol.">
        <title>Comparative Genomic Analysis Identifies a Campylobacter Clade Deficient in Selenium Metabolism.</title>
        <authorList>
            <person name="Miller W.G."/>
            <person name="Yee E."/>
            <person name="Lopes B.S."/>
            <person name="Chapman M.H."/>
            <person name="Huynh S."/>
            <person name="Bono J.L."/>
            <person name="Parker C.T."/>
            <person name="Strachan N.J.C."/>
            <person name="Forbes K.J."/>
        </authorList>
    </citation>
    <scope>NUCLEOTIDE SEQUENCE [LARGE SCALE GENOMIC DNA]</scope>
    <source>
        <strain evidence="1 2">RM8964</strain>
    </source>
</reference>
<dbReference type="STRING" id="1660074.CVIC8964_1318"/>
<proteinExistence type="predicted"/>
<dbReference type="EMBL" id="CP018791">
    <property type="protein sequence ID" value="ARR02707.1"/>
    <property type="molecule type" value="Genomic_DNA"/>
</dbReference>
<protein>
    <submittedName>
        <fullName evidence="1">Uncharacterized protein</fullName>
    </submittedName>
</protein>
<dbReference type="RefSeq" id="WP_086333952.1">
    <property type="nucleotide sequence ID" value="NZ_CP018791.1"/>
</dbReference>
<name>A0A1X9T2F4_9BACT</name>
<dbReference type="AlphaFoldDB" id="A0A1X9T2F4"/>
<gene>
    <name evidence="1" type="ORF">CVIC8964_1318</name>
</gene>